<proteinExistence type="predicted"/>
<evidence type="ECO:0000313" key="3">
    <source>
        <dbReference type="EMBL" id="GAA1977302.1"/>
    </source>
</evidence>
<feature type="compositionally biased region" description="Low complexity" evidence="1">
    <location>
        <begin position="190"/>
        <end position="212"/>
    </location>
</feature>
<dbReference type="CDD" id="cd05379">
    <property type="entry name" value="CAP_bacterial"/>
    <property type="match status" value="1"/>
</dbReference>
<keyword evidence="4" id="KW-1185">Reference proteome</keyword>
<dbReference type="SUPFAM" id="SSF55797">
    <property type="entry name" value="PR-1-like"/>
    <property type="match status" value="1"/>
</dbReference>
<dbReference type="Pfam" id="PF00188">
    <property type="entry name" value="CAP"/>
    <property type="match status" value="1"/>
</dbReference>
<dbReference type="PANTHER" id="PTHR31157">
    <property type="entry name" value="SCP DOMAIN-CONTAINING PROTEIN"/>
    <property type="match status" value="1"/>
</dbReference>
<evidence type="ECO:0000313" key="4">
    <source>
        <dbReference type="Proteomes" id="UP001499854"/>
    </source>
</evidence>
<sequence length="403" mass="40083">MDIRTWQGADRPDLPEPGFDDDSVFPGVPGVPGTSFPDPARAPYGAADASFTAADVISLGPAVRPGPRGSRSVYSARHRSARSPFSPLRPAPIAIGSLSTAAIAAFAFVGPGMLHGGDATSTMPVLDGMPHRIAPLTPGSDAAPGSASTDQSSAAPASPPGAPTSTATGATTTTAPTNSAAAGPGGHGGATSPSGPGDPTSPGTGTPTGPGHPVTPPTPPASDPSQPPTNPPTSPPTGQPTPPPSAPWGPVSPPTTPPPSQPTPPPTSSPAPPVFNASAAVSSALTEISQARTSQGADALAVDPVLVQAASKHTGDMVRSGRFSHTGSDGSTPYSRAQALGCWTLSKELIARGRPGDDVVGALLKNAQSRPALLSYLNSTIGISAQQDPKTGDVYWTIELAWL</sequence>
<accession>A0ABP5DBD4</accession>
<gene>
    <name evidence="3" type="ORF">GCM10009838_42100</name>
</gene>
<evidence type="ECO:0000259" key="2">
    <source>
        <dbReference type="Pfam" id="PF00188"/>
    </source>
</evidence>
<feature type="compositionally biased region" description="Pro residues" evidence="1">
    <location>
        <begin position="213"/>
        <end position="273"/>
    </location>
</feature>
<feature type="compositionally biased region" description="Low complexity" evidence="1">
    <location>
        <begin position="146"/>
        <end position="156"/>
    </location>
</feature>
<protein>
    <recommendedName>
        <fullName evidence="2">SCP domain-containing protein</fullName>
    </recommendedName>
</protein>
<dbReference type="Gene3D" id="3.40.33.10">
    <property type="entry name" value="CAP"/>
    <property type="match status" value="1"/>
</dbReference>
<dbReference type="InterPro" id="IPR035940">
    <property type="entry name" value="CAP_sf"/>
</dbReference>
<organism evidence="3 4">
    <name type="scientific">Catenulispora subtropica</name>
    <dbReference type="NCBI Taxonomy" id="450798"/>
    <lineage>
        <taxon>Bacteria</taxon>
        <taxon>Bacillati</taxon>
        <taxon>Actinomycetota</taxon>
        <taxon>Actinomycetes</taxon>
        <taxon>Catenulisporales</taxon>
        <taxon>Catenulisporaceae</taxon>
        <taxon>Catenulispora</taxon>
    </lineage>
</organism>
<evidence type="ECO:0000256" key="1">
    <source>
        <dbReference type="SAM" id="MobiDB-lite"/>
    </source>
</evidence>
<dbReference type="Proteomes" id="UP001499854">
    <property type="component" value="Unassembled WGS sequence"/>
</dbReference>
<dbReference type="InterPro" id="IPR014044">
    <property type="entry name" value="CAP_dom"/>
</dbReference>
<feature type="compositionally biased region" description="Low complexity" evidence="1">
    <location>
        <begin position="163"/>
        <end position="182"/>
    </location>
</feature>
<dbReference type="PANTHER" id="PTHR31157:SF1">
    <property type="entry name" value="SCP DOMAIN-CONTAINING PROTEIN"/>
    <property type="match status" value="1"/>
</dbReference>
<dbReference type="EMBL" id="BAAAQM010000023">
    <property type="protein sequence ID" value="GAA1977302.1"/>
    <property type="molecule type" value="Genomic_DNA"/>
</dbReference>
<feature type="region of interest" description="Disordered" evidence="1">
    <location>
        <begin position="1"/>
        <end position="41"/>
    </location>
</feature>
<comment type="caution">
    <text evidence="3">The sequence shown here is derived from an EMBL/GenBank/DDBJ whole genome shotgun (WGS) entry which is preliminary data.</text>
</comment>
<reference evidence="4" key="1">
    <citation type="journal article" date="2019" name="Int. J. Syst. Evol. Microbiol.">
        <title>The Global Catalogue of Microorganisms (GCM) 10K type strain sequencing project: providing services to taxonomists for standard genome sequencing and annotation.</title>
        <authorList>
            <consortium name="The Broad Institute Genomics Platform"/>
            <consortium name="The Broad Institute Genome Sequencing Center for Infectious Disease"/>
            <person name="Wu L."/>
            <person name="Ma J."/>
        </authorList>
    </citation>
    <scope>NUCLEOTIDE SEQUENCE [LARGE SCALE GENOMIC DNA]</scope>
    <source>
        <strain evidence="4">JCM 16013</strain>
    </source>
</reference>
<feature type="domain" description="SCP" evidence="2">
    <location>
        <begin position="287"/>
        <end position="398"/>
    </location>
</feature>
<feature type="region of interest" description="Disordered" evidence="1">
    <location>
        <begin position="125"/>
        <end position="275"/>
    </location>
</feature>
<dbReference type="RefSeq" id="WP_344658776.1">
    <property type="nucleotide sequence ID" value="NZ_BAAAQM010000023.1"/>
</dbReference>
<feature type="region of interest" description="Disordered" evidence="1">
    <location>
        <begin position="62"/>
        <end position="89"/>
    </location>
</feature>
<name>A0ABP5DBD4_9ACTN</name>